<evidence type="ECO:0000256" key="9">
    <source>
        <dbReference type="ARBA" id="ARBA00022989"/>
    </source>
</evidence>
<gene>
    <name evidence="13 15" type="primary">flhB</name>
    <name evidence="15" type="ORF">GCM10025770_05960</name>
</gene>
<evidence type="ECO:0000256" key="7">
    <source>
        <dbReference type="ARBA" id="ARBA00022795"/>
    </source>
</evidence>
<dbReference type="NCBIfam" id="TIGR00328">
    <property type="entry name" value="flhB"/>
    <property type="match status" value="1"/>
</dbReference>
<dbReference type="EMBL" id="BAABLD010000002">
    <property type="protein sequence ID" value="GAA5159529.1"/>
    <property type="molecule type" value="Genomic_DNA"/>
</dbReference>
<feature type="transmembrane region" description="Helical" evidence="13">
    <location>
        <begin position="185"/>
        <end position="214"/>
    </location>
</feature>
<evidence type="ECO:0000256" key="2">
    <source>
        <dbReference type="ARBA" id="ARBA00010690"/>
    </source>
</evidence>
<dbReference type="InterPro" id="IPR006136">
    <property type="entry name" value="FlhB"/>
</dbReference>
<keyword evidence="7 13" id="KW-1005">Bacterial flagellum biogenesis</keyword>
<comment type="caution">
    <text evidence="15">The sequence shown here is derived from an EMBL/GenBank/DDBJ whole genome shotgun (WGS) entry which is preliminary data.</text>
</comment>
<sequence length="390" mass="42346">MAEDSDLEKTEPASGRKLEQAREEGKVPRSRELSSFLVLVAGVLSIWTSSGWIYERLSSVMRHGLSFDHQAAFSSDIMTSTMLSLSADGLLALAPILVVVVVVGVVSHMLLGGVVISSKSFQFDLTRMDPISGMRRFFSVNGLIELVKGTVKAACILGIAGAIVWKQRVEILMLMSMPLHSGLITFMQMLVLASLALSASLALIAAIDVPYQVWHYFKELRMSKADVKQENKESEGDPQVKGKIRQRQNEMARRRMMDAVPKADVVVTNPTHFAVALKYDAGRMGAPTVVAKGADLVAKAIRDLAARHAVPMLEAPPLARALFHHAKVDEQIPTALYTAVAEVMAYVYQLNEFLVGKGLPPQAPNAIAVPAGMDPFEGRIDDEGAGLVAR</sequence>
<keyword evidence="8 13" id="KW-0653">Protein transport</keyword>
<keyword evidence="15" id="KW-0966">Cell projection</keyword>
<evidence type="ECO:0000256" key="8">
    <source>
        <dbReference type="ARBA" id="ARBA00022927"/>
    </source>
</evidence>
<feature type="transmembrane region" description="Helical" evidence="13">
    <location>
        <begin position="90"/>
        <end position="116"/>
    </location>
</feature>
<reference evidence="16" key="1">
    <citation type="journal article" date="2019" name="Int. J. Syst. Evol. Microbiol.">
        <title>The Global Catalogue of Microorganisms (GCM) 10K type strain sequencing project: providing services to taxonomists for standard genome sequencing and annotation.</title>
        <authorList>
            <consortium name="The Broad Institute Genomics Platform"/>
            <consortium name="The Broad Institute Genome Sequencing Center for Infectious Disease"/>
            <person name="Wu L."/>
            <person name="Ma J."/>
        </authorList>
    </citation>
    <scope>NUCLEOTIDE SEQUENCE [LARGE SCALE GENOMIC DNA]</scope>
    <source>
        <strain evidence="16">JCM 18715</strain>
    </source>
</reference>
<evidence type="ECO:0000256" key="5">
    <source>
        <dbReference type="ARBA" id="ARBA00022475"/>
    </source>
</evidence>
<dbReference type="RefSeq" id="WP_345531350.1">
    <property type="nucleotide sequence ID" value="NZ_BAABLD010000002.1"/>
</dbReference>
<dbReference type="Pfam" id="PF01312">
    <property type="entry name" value="Bac_export_2"/>
    <property type="match status" value="1"/>
</dbReference>
<keyword evidence="6 13" id="KW-0812">Transmembrane</keyword>
<keyword evidence="5 13" id="KW-1003">Cell membrane</keyword>
<feature type="transmembrane region" description="Helical" evidence="13">
    <location>
        <begin position="137"/>
        <end position="165"/>
    </location>
</feature>
<dbReference type="SUPFAM" id="SSF160544">
    <property type="entry name" value="EscU C-terminal domain-like"/>
    <property type="match status" value="1"/>
</dbReference>
<evidence type="ECO:0000256" key="4">
    <source>
        <dbReference type="ARBA" id="ARBA00022448"/>
    </source>
</evidence>
<evidence type="ECO:0000313" key="16">
    <source>
        <dbReference type="Proteomes" id="UP001500547"/>
    </source>
</evidence>
<dbReference type="PANTHER" id="PTHR30531">
    <property type="entry name" value="FLAGELLAR BIOSYNTHETIC PROTEIN FLHB"/>
    <property type="match status" value="1"/>
</dbReference>
<comment type="function">
    <text evidence="12 13">Required for formation of the rod structure in the basal body of the flagellar apparatus. Together with FliI and FliH, may constitute the export apparatus of flagellin.</text>
</comment>
<keyword evidence="9 13" id="KW-1133">Transmembrane helix</keyword>
<dbReference type="Proteomes" id="UP001500547">
    <property type="component" value="Unassembled WGS sequence"/>
</dbReference>
<organism evidence="15 16">
    <name type="scientific">Viridibacterium curvum</name>
    <dbReference type="NCBI Taxonomy" id="1101404"/>
    <lineage>
        <taxon>Bacteria</taxon>
        <taxon>Pseudomonadati</taxon>
        <taxon>Pseudomonadota</taxon>
        <taxon>Betaproteobacteria</taxon>
        <taxon>Rhodocyclales</taxon>
        <taxon>Rhodocyclaceae</taxon>
        <taxon>Viridibacterium</taxon>
    </lineage>
</organism>
<keyword evidence="15" id="KW-0282">Flagellum</keyword>
<evidence type="ECO:0000256" key="1">
    <source>
        <dbReference type="ARBA" id="ARBA00004651"/>
    </source>
</evidence>
<feature type="region of interest" description="Disordered" evidence="14">
    <location>
        <begin position="227"/>
        <end position="246"/>
    </location>
</feature>
<keyword evidence="15" id="KW-0969">Cilium</keyword>
<evidence type="ECO:0000256" key="13">
    <source>
        <dbReference type="RuleBase" id="RU364091"/>
    </source>
</evidence>
<evidence type="ECO:0000256" key="10">
    <source>
        <dbReference type="ARBA" id="ARBA00023136"/>
    </source>
</evidence>
<dbReference type="PRINTS" id="PR00950">
    <property type="entry name" value="TYPE3IMSPROT"/>
</dbReference>
<evidence type="ECO:0000256" key="11">
    <source>
        <dbReference type="ARBA" id="ARBA00023225"/>
    </source>
</evidence>
<evidence type="ECO:0000256" key="14">
    <source>
        <dbReference type="SAM" id="MobiDB-lite"/>
    </source>
</evidence>
<keyword evidence="11 13" id="KW-1006">Bacterial flagellum protein export</keyword>
<comment type="similarity">
    <text evidence="2 13">Belongs to the type III secretion exporter family.</text>
</comment>
<dbReference type="InterPro" id="IPR006135">
    <property type="entry name" value="T3SS_substrate_exporter"/>
</dbReference>
<feature type="transmembrane region" description="Helical" evidence="13">
    <location>
        <begin position="36"/>
        <end position="54"/>
    </location>
</feature>
<protein>
    <recommendedName>
        <fullName evidence="3 13">Flagellar biosynthetic protein FlhB</fullName>
    </recommendedName>
</protein>
<keyword evidence="4 13" id="KW-0813">Transport</keyword>
<name>A0ABP9QCC9_9RHOO</name>
<feature type="compositionally biased region" description="Basic and acidic residues" evidence="14">
    <location>
        <begin position="7"/>
        <end position="24"/>
    </location>
</feature>
<keyword evidence="10 13" id="KW-0472">Membrane</keyword>
<accession>A0ABP9QCC9</accession>
<evidence type="ECO:0000313" key="15">
    <source>
        <dbReference type="EMBL" id="GAA5159529.1"/>
    </source>
</evidence>
<proteinExistence type="inferred from homology"/>
<keyword evidence="16" id="KW-1185">Reference proteome</keyword>
<evidence type="ECO:0000256" key="12">
    <source>
        <dbReference type="ARBA" id="ARBA00025078"/>
    </source>
</evidence>
<dbReference type="InterPro" id="IPR029025">
    <property type="entry name" value="T3SS_substrate_exporter_C"/>
</dbReference>
<evidence type="ECO:0000256" key="3">
    <source>
        <dbReference type="ARBA" id="ARBA00021622"/>
    </source>
</evidence>
<dbReference type="PANTHER" id="PTHR30531:SF12">
    <property type="entry name" value="FLAGELLAR BIOSYNTHETIC PROTEIN FLHB"/>
    <property type="match status" value="1"/>
</dbReference>
<feature type="compositionally biased region" description="Basic and acidic residues" evidence="14">
    <location>
        <begin position="227"/>
        <end position="240"/>
    </location>
</feature>
<comment type="subcellular location">
    <subcellularLocation>
        <location evidence="1">Cell membrane</location>
        <topology evidence="1">Multi-pass membrane protein</topology>
    </subcellularLocation>
</comment>
<dbReference type="Gene3D" id="3.40.1690.10">
    <property type="entry name" value="secretion proteins EscU"/>
    <property type="match status" value="1"/>
</dbReference>
<feature type="region of interest" description="Disordered" evidence="14">
    <location>
        <begin position="1"/>
        <end position="24"/>
    </location>
</feature>
<evidence type="ECO:0000256" key="6">
    <source>
        <dbReference type="ARBA" id="ARBA00022692"/>
    </source>
</evidence>